<dbReference type="GO" id="GO:0043252">
    <property type="term" value="P:sodium-independent organic anion transport"/>
    <property type="evidence" value="ECO:0007669"/>
    <property type="project" value="TreeGrafter"/>
</dbReference>
<protein>
    <submittedName>
        <fullName evidence="5">Solute carrier organic anion transporter family member</fullName>
    </submittedName>
</protein>
<organism evidence="4 5">
    <name type="scientific">Macrostomum lignano</name>
    <dbReference type="NCBI Taxonomy" id="282301"/>
    <lineage>
        <taxon>Eukaryota</taxon>
        <taxon>Metazoa</taxon>
        <taxon>Spiralia</taxon>
        <taxon>Lophotrochozoa</taxon>
        <taxon>Platyhelminthes</taxon>
        <taxon>Rhabditophora</taxon>
        <taxon>Macrostomorpha</taxon>
        <taxon>Macrostomida</taxon>
        <taxon>Macrostomidae</taxon>
        <taxon>Macrostomum</taxon>
    </lineage>
</organism>
<keyword evidence="3" id="KW-1133">Transmembrane helix</keyword>
<feature type="transmembrane region" description="Helical" evidence="3">
    <location>
        <begin position="536"/>
        <end position="562"/>
    </location>
</feature>
<feature type="transmembrane region" description="Helical" evidence="3">
    <location>
        <begin position="724"/>
        <end position="742"/>
    </location>
</feature>
<evidence type="ECO:0000256" key="3">
    <source>
        <dbReference type="SAM" id="Phobius"/>
    </source>
</evidence>
<feature type="transmembrane region" description="Helical" evidence="3">
    <location>
        <begin position="405"/>
        <end position="426"/>
    </location>
</feature>
<dbReference type="GO" id="GO:0016323">
    <property type="term" value="C:basolateral plasma membrane"/>
    <property type="evidence" value="ECO:0007669"/>
    <property type="project" value="TreeGrafter"/>
</dbReference>
<proteinExistence type="predicted"/>
<accession>A0A1I8GZJ6</accession>
<dbReference type="PANTHER" id="PTHR11388:SF142">
    <property type="entry name" value="SOLUTE CARRIER ORGANIC ANION TRANSPORTER FAMILY MEMBER 5A1"/>
    <property type="match status" value="1"/>
</dbReference>
<feature type="region of interest" description="Disordered" evidence="2">
    <location>
        <begin position="1645"/>
        <end position="1667"/>
    </location>
</feature>
<feature type="region of interest" description="Disordered" evidence="2">
    <location>
        <begin position="618"/>
        <end position="639"/>
    </location>
</feature>
<feature type="region of interest" description="Disordered" evidence="2">
    <location>
        <begin position="1384"/>
        <end position="1410"/>
    </location>
</feature>
<feature type="compositionally biased region" description="Basic and acidic residues" evidence="2">
    <location>
        <begin position="618"/>
        <end position="627"/>
    </location>
</feature>
<dbReference type="Gene3D" id="1.20.1250.20">
    <property type="entry name" value="MFS general substrate transporter like domains"/>
    <property type="match status" value="1"/>
</dbReference>
<reference evidence="5" key="1">
    <citation type="submission" date="2016-11" db="UniProtKB">
        <authorList>
            <consortium name="WormBaseParasite"/>
        </authorList>
    </citation>
    <scope>IDENTIFICATION</scope>
</reference>
<feature type="region of interest" description="Disordered" evidence="2">
    <location>
        <begin position="288"/>
        <end position="329"/>
    </location>
</feature>
<feature type="compositionally biased region" description="Low complexity" evidence="2">
    <location>
        <begin position="1391"/>
        <end position="1410"/>
    </location>
</feature>
<dbReference type="InterPro" id="IPR004156">
    <property type="entry name" value="OATP"/>
</dbReference>
<sequence length="1719" mass="182109">MHSRYTMTPTTTASTRHSMKATVAVLRHSLGARCRGGRPSCRSRRLSAAASASSSSTASSAATSSTRLGSRGRMRRTNSGRGAGSRRRSATSQQRRSSACRRRQKSSRQAAHKADGGLVVENAHHSGVEAALAQAGEVAGPVASRAQHQISDPRISAYLIGGGVPGNAMAKFKALANGMIRNLLTRGQAARKLWQQGQSLVKQQRALSRRKEFLLVLRVQEQFQSSLLKGRRVQAVSVLVAILQRRAGHRLQAADGHFRGGCGGGIVAFAVQLLSQRHLQPAGLGLRRQQVKRRPHQQEAGGCGGATGGSDDNAGGGGRWPHLDGHAEGGQARPQGTLLLLPLRLSRGAQGQHQVGVELAAAAGFVAVILLTFYAFTSGCLSTYLVSMISTLEKRFEWPTSRVGWLLAADDLGYLTTVLLVAYYGGKGRQSLVLSLSAFFLFVSACMRALPYLLFGPKFGVDQIRGLFGGAVNASIGSANSTETLIEVLVPNLAHQQAVSFAIQFAGGVVQGVAATPFWNVGMALVDDMAGRNSGIFMGFLFLVRTMSPIVGFLFGSFLITVNEGLVLRPEEFPQGLKDPMWVGAWWLGIVVAGCIVLVNTPLLAMLDVKGLRKAGEDDRAKGRDEAPPPVAAAGMAAAPTTSGNVDAIGSMTSIAGRGLDMSNVSCFELLQFIKELYSNTVFLTLYLGTIFEFGAFIILIGYFPKFIESHFYVNANTANIMSSVSLAGASALAIMISSLVSKVFPMSVTHMSLYHAVVNTISATAFPVLFLFRCDKVDMVGPHNFEQDGQLAEMTCYDPASCPKYAYNPVCVGGRSFMTPCLAGCTKLPDLNDTTPGYANCLCSNQTGSPGICAPQCSNVYAYLVLFFCIRVVGTIAAVQFTLIMMNSREMKPLAMGSISFLFGLLGVITPPVAGKLIDTVCIVENPSSSGRSFCLFYDTDRFRQLVHGIGGCFQVPSCLLFFLSYWLSRSRYPVEKDEVTRQKLRRAQKAAEAGGGTGEELQRLPTSGGPPMTRCSSDTVGLGRRKNEKNEGGQRAPQQLGCAFACGTGGASLPAADFAAALAAASTGPAPSASSPSATRRPSRTQAARWRPSRPSGSGPMKRSGDSAASASAASPADCRRRFAAGGPASSSSASSVSASSESNSNTSVPSTDSTRASSLSRRGASPAASDQTERTPSGTEQPPSRARSRLRSATACGHLGIRNSVPVQQGPQQPHSVLIVIAALHSEGALSHSGQAVLQAAGDAISPAHADETSLGQDQAVQPALLGVQLSPPGAEVAAHGLEAEARVRPAELRRAAEAGRADDGAGRQAGQVLDAGLHVARVQDEGVARQLPAQDAGHGQAIRALVNRPLSPMWDSALSRIWSPMVSMWTMRNWRPHANSLRREPTETTGSADADTEAAESASPAAELALAESPPLSASVVSVELGPDGDAHVAIQNPGAVVPQRGVQRDDLAGLHNHADWLALVRALQRRHQVPALAAAHLRLPGHVADIVHVHTKAPHQGLNPGSMRACASGIANTWPKLANSDLYGKNWQCSSSAEAGLYRLRKKSKFMWFSCQPREPSVTTTGTRASTNSRWNSAGSRLDLRGTAVRLRQKLQSGTTGLSNCIVIASGSSVTRLVHRQAQQLAADEADNGLQLAGQLRPQHRHQQQHQEGQRHHRGNQYDKQEANKTVAASGSNPRSPVVQAGKRGVQLGQQLPLVVIQRSGQQRLQQAGG</sequence>
<feature type="compositionally biased region" description="Basic residues" evidence="2">
    <location>
        <begin position="70"/>
        <end position="89"/>
    </location>
</feature>
<feature type="compositionally biased region" description="Gly residues" evidence="2">
    <location>
        <begin position="301"/>
        <end position="319"/>
    </location>
</feature>
<dbReference type="PANTHER" id="PTHR11388">
    <property type="entry name" value="ORGANIC ANION TRANSPORTER"/>
    <property type="match status" value="1"/>
</dbReference>
<dbReference type="Proteomes" id="UP000095280">
    <property type="component" value="Unplaced"/>
</dbReference>
<feature type="compositionally biased region" description="Low complexity" evidence="2">
    <location>
        <begin position="1069"/>
        <end position="1082"/>
    </location>
</feature>
<dbReference type="SUPFAM" id="SSF103473">
    <property type="entry name" value="MFS general substrate transporter"/>
    <property type="match status" value="1"/>
</dbReference>
<feature type="transmembrane region" description="Helical" evidence="3">
    <location>
        <begin position="582"/>
        <end position="605"/>
    </location>
</feature>
<feature type="transmembrane region" description="Helical" evidence="3">
    <location>
        <begin position="359"/>
        <end position="385"/>
    </location>
</feature>
<evidence type="ECO:0000313" key="5">
    <source>
        <dbReference type="WBParaSite" id="maker-uti_cns_0003785-snap-gene-0.34-mRNA-1"/>
    </source>
</evidence>
<dbReference type="Pfam" id="PF03137">
    <property type="entry name" value="OATP"/>
    <property type="match status" value="1"/>
</dbReference>
<feature type="compositionally biased region" description="Polar residues" evidence="2">
    <location>
        <begin position="1171"/>
        <end position="1185"/>
    </location>
</feature>
<feature type="compositionally biased region" description="Low complexity" evidence="2">
    <location>
        <begin position="1126"/>
        <end position="1154"/>
    </location>
</feature>
<keyword evidence="3" id="KW-0472">Membrane</keyword>
<dbReference type="GO" id="GO:0015347">
    <property type="term" value="F:sodium-independent organic anion transmembrane transporter activity"/>
    <property type="evidence" value="ECO:0007669"/>
    <property type="project" value="TreeGrafter"/>
</dbReference>
<keyword evidence="3" id="KW-0812">Transmembrane</keyword>
<evidence type="ECO:0000256" key="2">
    <source>
        <dbReference type="SAM" id="MobiDB-lite"/>
    </source>
</evidence>
<feature type="transmembrane region" description="Helical" evidence="3">
    <location>
        <begin position="432"/>
        <end position="455"/>
    </location>
</feature>
<feature type="compositionally biased region" description="Low complexity" evidence="2">
    <location>
        <begin position="47"/>
        <end position="66"/>
    </location>
</feature>
<feature type="region of interest" description="Disordered" evidence="2">
    <location>
        <begin position="1069"/>
        <end position="1193"/>
    </location>
</feature>
<feature type="region of interest" description="Disordered" evidence="2">
    <location>
        <begin position="33"/>
        <end position="117"/>
    </location>
</feature>
<dbReference type="CDD" id="cd17336">
    <property type="entry name" value="MFS_SLCO_OATP"/>
    <property type="match status" value="1"/>
</dbReference>
<feature type="transmembrane region" description="Helical" evidence="3">
    <location>
        <begin position="861"/>
        <end position="883"/>
    </location>
</feature>
<dbReference type="WBParaSite" id="maker-uti_cns_0003785-snap-gene-0.34-mRNA-1">
    <property type="protein sequence ID" value="maker-uti_cns_0003785-snap-gene-0.34-mRNA-1"/>
    <property type="gene ID" value="maker-uti_cns_0003785-snap-gene-0.34"/>
</dbReference>
<evidence type="ECO:0000256" key="1">
    <source>
        <dbReference type="ARBA" id="ARBA00023157"/>
    </source>
</evidence>
<name>A0A1I8GZJ6_9PLAT</name>
<feature type="transmembrane region" description="Helical" evidence="3">
    <location>
        <begin position="895"/>
        <end position="915"/>
    </location>
</feature>
<feature type="region of interest" description="Disordered" evidence="2">
    <location>
        <begin position="991"/>
        <end position="1038"/>
    </location>
</feature>
<dbReference type="InterPro" id="IPR036259">
    <property type="entry name" value="MFS_trans_sf"/>
</dbReference>
<feature type="transmembrane region" description="Helical" evidence="3">
    <location>
        <begin position="947"/>
        <end position="969"/>
    </location>
</feature>
<keyword evidence="1" id="KW-1015">Disulfide bond</keyword>
<keyword evidence="4" id="KW-1185">Reference proteome</keyword>
<feature type="transmembrane region" description="Helical" evidence="3">
    <location>
        <begin position="682"/>
        <end position="704"/>
    </location>
</feature>
<evidence type="ECO:0000313" key="4">
    <source>
        <dbReference type="Proteomes" id="UP000095280"/>
    </source>
</evidence>
<feature type="compositionally biased region" description="Low complexity" evidence="2">
    <location>
        <begin position="1109"/>
        <end position="1119"/>
    </location>
</feature>